<dbReference type="SUPFAM" id="SSF51182">
    <property type="entry name" value="RmlC-like cupins"/>
    <property type="match status" value="1"/>
</dbReference>
<evidence type="ECO:0000259" key="1">
    <source>
        <dbReference type="Pfam" id="PF14667"/>
    </source>
</evidence>
<name>A0A1F8GXA2_9BACT</name>
<organism evidence="2 3">
    <name type="scientific">Candidatus Yanofskybacteria bacterium RIFCSPLOWO2_01_FULL_49_25</name>
    <dbReference type="NCBI Taxonomy" id="1802701"/>
    <lineage>
        <taxon>Bacteria</taxon>
        <taxon>Candidatus Yanofskyibacteriota</taxon>
    </lineage>
</organism>
<evidence type="ECO:0000313" key="3">
    <source>
        <dbReference type="Proteomes" id="UP000179047"/>
    </source>
</evidence>
<comment type="caution">
    <text evidence="2">The sequence shown here is derived from an EMBL/GenBank/DDBJ whole genome shotgun (WGS) entry which is preliminary data.</text>
</comment>
<protein>
    <recommendedName>
        <fullName evidence="1">Capsular polysaccharide assembling protein CapF C-terminal domain-containing protein</fullName>
    </recommendedName>
</protein>
<dbReference type="AlphaFoldDB" id="A0A1F8GXA2"/>
<dbReference type="InterPro" id="IPR014710">
    <property type="entry name" value="RmlC-like_jellyroll"/>
</dbReference>
<dbReference type="InterPro" id="IPR029303">
    <property type="entry name" value="CapF_C"/>
</dbReference>
<dbReference type="Gene3D" id="2.60.120.10">
    <property type="entry name" value="Jelly Rolls"/>
    <property type="match status" value="1"/>
</dbReference>
<proteinExistence type="predicted"/>
<dbReference type="EMBL" id="MGKP01000001">
    <property type="protein sequence ID" value="OGN30027.1"/>
    <property type="molecule type" value="Genomic_DNA"/>
</dbReference>
<dbReference type="STRING" id="1802701.A3A33_01740"/>
<dbReference type="InterPro" id="IPR011051">
    <property type="entry name" value="RmlC_Cupin_sf"/>
</dbReference>
<dbReference type="Proteomes" id="UP000179047">
    <property type="component" value="Unassembled WGS sequence"/>
</dbReference>
<evidence type="ECO:0000313" key="2">
    <source>
        <dbReference type="EMBL" id="OGN30027.1"/>
    </source>
</evidence>
<gene>
    <name evidence="2" type="ORF">A3A33_01740</name>
</gene>
<feature type="domain" description="Capsular polysaccharide assembling protein CapF C-terminal" evidence="1">
    <location>
        <begin position="41"/>
        <end position="130"/>
    </location>
</feature>
<reference evidence="2 3" key="1">
    <citation type="journal article" date="2016" name="Nat. Commun.">
        <title>Thousands of microbial genomes shed light on interconnected biogeochemical processes in an aquifer system.</title>
        <authorList>
            <person name="Anantharaman K."/>
            <person name="Brown C.T."/>
            <person name="Hug L.A."/>
            <person name="Sharon I."/>
            <person name="Castelle C.J."/>
            <person name="Probst A.J."/>
            <person name="Thomas B.C."/>
            <person name="Singh A."/>
            <person name="Wilkins M.J."/>
            <person name="Karaoz U."/>
            <person name="Brodie E.L."/>
            <person name="Williams K.H."/>
            <person name="Hubbard S.S."/>
            <person name="Banfield J.F."/>
        </authorList>
    </citation>
    <scope>NUCLEOTIDE SEQUENCE [LARGE SCALE GENOMIC DNA]</scope>
</reference>
<dbReference type="Pfam" id="PF14667">
    <property type="entry name" value="Polysacc_synt_C"/>
    <property type="match status" value="1"/>
</dbReference>
<sequence length="172" mass="19793">MDEKIIKIKPCKKVDTFHTDKTSNGWLLEIQSENDGFADALKGQFYLSVLAPGVVKGYHIHAVAHYHVTCIRGRIRSTVYRDRTHKETIEMGDLPRGETDGDFKTIKYDPGYAHLLTNIGEGEAYVIIYRYPAWSLELKEQLDISPEEIETEEAWKKIDAFVRSFSESREPK</sequence>
<accession>A0A1F8GXA2</accession>